<proteinExistence type="predicted"/>
<gene>
    <name evidence="2" type="ORF">WM40_19275</name>
</gene>
<evidence type="ECO:0000256" key="1">
    <source>
        <dbReference type="SAM" id="MobiDB-lite"/>
    </source>
</evidence>
<dbReference type="EMBL" id="LAQU01000024">
    <property type="protein sequence ID" value="KKB62144.1"/>
    <property type="molecule type" value="Genomic_DNA"/>
</dbReference>
<dbReference type="STRING" id="28092.WM40_19275"/>
<protein>
    <submittedName>
        <fullName evidence="2">Uncharacterized protein</fullName>
    </submittedName>
</protein>
<feature type="compositionally biased region" description="Gly residues" evidence="1">
    <location>
        <begin position="10"/>
        <end position="35"/>
    </location>
</feature>
<organism evidence="2 3">
    <name type="scientific">Robbsia andropogonis</name>
    <dbReference type="NCBI Taxonomy" id="28092"/>
    <lineage>
        <taxon>Bacteria</taxon>
        <taxon>Pseudomonadati</taxon>
        <taxon>Pseudomonadota</taxon>
        <taxon>Betaproteobacteria</taxon>
        <taxon>Burkholderiales</taxon>
        <taxon>Burkholderiaceae</taxon>
        <taxon>Robbsia</taxon>
    </lineage>
</organism>
<dbReference type="AlphaFoldDB" id="A0A0F5JWZ6"/>
<evidence type="ECO:0000313" key="2">
    <source>
        <dbReference type="EMBL" id="KKB62144.1"/>
    </source>
</evidence>
<keyword evidence="3" id="KW-1185">Reference proteome</keyword>
<name>A0A0F5JWZ6_9BURK</name>
<dbReference type="Proteomes" id="UP000033618">
    <property type="component" value="Unassembled WGS sequence"/>
</dbReference>
<accession>A0A0F5JWZ6</accession>
<comment type="caution">
    <text evidence="2">The sequence shown here is derived from an EMBL/GenBank/DDBJ whole genome shotgun (WGS) entry which is preliminary data.</text>
</comment>
<sequence length="86" mass="8406">MRPGHASARGGSGASDEGTGGEGAGIGRKTGGIAGKNGQAGRLSGEAATASIIRSALRTAATSCQSACPHRRAGDNAHYNVIDEDA</sequence>
<reference evidence="2 3" key="1">
    <citation type="submission" date="2015-03" db="EMBL/GenBank/DDBJ databases">
        <title>Draft Genome Sequence of Burkholderia andropogonis type strain ICMP2807, isolated from Sorghum bicolor.</title>
        <authorList>
            <person name="Lopes-Santos L."/>
            <person name="Castro D.B."/>
            <person name="Ottoboni L.M."/>
            <person name="Park D."/>
            <person name="Weirc B.S."/>
            <person name="Destefano S.A."/>
        </authorList>
    </citation>
    <scope>NUCLEOTIDE SEQUENCE [LARGE SCALE GENOMIC DNA]</scope>
    <source>
        <strain evidence="2 3">ICMP2807</strain>
    </source>
</reference>
<evidence type="ECO:0000313" key="3">
    <source>
        <dbReference type="Proteomes" id="UP000033618"/>
    </source>
</evidence>
<feature type="region of interest" description="Disordered" evidence="1">
    <location>
        <begin position="1"/>
        <end position="47"/>
    </location>
</feature>